<evidence type="ECO:0000259" key="3">
    <source>
        <dbReference type="PROSITE" id="PS50137"/>
    </source>
</evidence>
<dbReference type="Proteomes" id="UP000623129">
    <property type="component" value="Unassembled WGS sequence"/>
</dbReference>
<dbReference type="Gene3D" id="3.30.160.20">
    <property type="match status" value="1"/>
</dbReference>
<evidence type="ECO:0000313" key="5">
    <source>
        <dbReference type="Proteomes" id="UP000623129"/>
    </source>
</evidence>
<protein>
    <submittedName>
        <fullName evidence="4">Double-stranded RNA-binding protein 8-like protein</fullName>
    </submittedName>
</protein>
<dbReference type="OrthoDB" id="1904943at2759"/>
<proteinExistence type="predicted"/>
<evidence type="ECO:0000256" key="1">
    <source>
        <dbReference type="PROSITE-ProRule" id="PRU00266"/>
    </source>
</evidence>
<organism evidence="4 5">
    <name type="scientific">Carex littledalei</name>
    <dbReference type="NCBI Taxonomy" id="544730"/>
    <lineage>
        <taxon>Eukaryota</taxon>
        <taxon>Viridiplantae</taxon>
        <taxon>Streptophyta</taxon>
        <taxon>Embryophyta</taxon>
        <taxon>Tracheophyta</taxon>
        <taxon>Spermatophyta</taxon>
        <taxon>Magnoliopsida</taxon>
        <taxon>Liliopsida</taxon>
        <taxon>Poales</taxon>
        <taxon>Cyperaceae</taxon>
        <taxon>Cyperoideae</taxon>
        <taxon>Cariceae</taxon>
        <taxon>Carex</taxon>
        <taxon>Carex subgen. Euthyceras</taxon>
    </lineage>
</organism>
<evidence type="ECO:0000256" key="2">
    <source>
        <dbReference type="SAM" id="MobiDB-lite"/>
    </source>
</evidence>
<dbReference type="SUPFAM" id="SSF54768">
    <property type="entry name" value="dsRNA-binding domain-like"/>
    <property type="match status" value="1"/>
</dbReference>
<dbReference type="AlphaFoldDB" id="A0A833RFG2"/>
<name>A0A833RFG2_9POAL</name>
<comment type="caution">
    <text evidence="4">The sequence shown here is derived from an EMBL/GenBank/DDBJ whole genome shotgun (WGS) entry which is preliminary data.</text>
</comment>
<reference evidence="4" key="1">
    <citation type="submission" date="2020-01" db="EMBL/GenBank/DDBJ databases">
        <title>Genome sequence of Kobresia littledalei, the first chromosome-level genome in the family Cyperaceae.</title>
        <authorList>
            <person name="Qu G."/>
        </authorList>
    </citation>
    <scope>NUCLEOTIDE SEQUENCE</scope>
    <source>
        <strain evidence="4">C.B.Clarke</strain>
        <tissue evidence="4">Leaf</tissue>
    </source>
</reference>
<gene>
    <name evidence="4" type="ORF">FCM35_KLT16309</name>
</gene>
<dbReference type="GO" id="GO:0003723">
    <property type="term" value="F:RNA binding"/>
    <property type="evidence" value="ECO:0007669"/>
    <property type="project" value="UniProtKB-UniRule"/>
</dbReference>
<accession>A0A833RFG2</accession>
<evidence type="ECO:0000313" key="4">
    <source>
        <dbReference type="EMBL" id="KAF3338838.1"/>
    </source>
</evidence>
<keyword evidence="5" id="KW-1185">Reference proteome</keyword>
<feature type="region of interest" description="Disordered" evidence="2">
    <location>
        <begin position="98"/>
        <end position="118"/>
    </location>
</feature>
<sequence>MVGIFRVHCKSSLGTRIRVDLEVYRIHLFNFFDLIEFRSNICTKLDPHVVIKRGSSAPFFCSVEIGDIQYIGAAATTKREAQIKAAHTALLAIQGQENAKNSASQYTVLPTRKKNNMK</sequence>
<feature type="compositionally biased region" description="Polar residues" evidence="2">
    <location>
        <begin position="98"/>
        <end position="108"/>
    </location>
</feature>
<dbReference type="EMBL" id="SWLB01000004">
    <property type="protein sequence ID" value="KAF3338838.1"/>
    <property type="molecule type" value="Genomic_DNA"/>
</dbReference>
<keyword evidence="1" id="KW-0694">RNA-binding</keyword>
<dbReference type="PROSITE" id="PS50137">
    <property type="entry name" value="DS_RBD"/>
    <property type="match status" value="1"/>
</dbReference>
<dbReference type="Pfam" id="PF00035">
    <property type="entry name" value="dsrm"/>
    <property type="match status" value="1"/>
</dbReference>
<dbReference type="InterPro" id="IPR014720">
    <property type="entry name" value="dsRBD_dom"/>
</dbReference>
<feature type="domain" description="DRBM" evidence="3">
    <location>
        <begin position="59"/>
        <end position="95"/>
    </location>
</feature>